<dbReference type="AlphaFoldDB" id="A0A662YSX9"/>
<evidence type="ECO:0000256" key="2">
    <source>
        <dbReference type="ARBA" id="ARBA00007262"/>
    </source>
</evidence>
<dbReference type="Gene3D" id="6.10.110.10">
    <property type="match status" value="1"/>
</dbReference>
<keyword evidence="3" id="KW-0812">Transmembrane</keyword>
<keyword evidence="4" id="KW-1133">Transmembrane helix</keyword>
<evidence type="ECO:0000256" key="5">
    <source>
        <dbReference type="ARBA" id="ARBA00023136"/>
    </source>
</evidence>
<evidence type="ECO:0000313" key="6">
    <source>
        <dbReference type="EMBL" id="RXM99186.1"/>
    </source>
</evidence>
<gene>
    <name evidence="6" type="ORF">EOD39_11970</name>
</gene>
<sequence>MSVAATYSGGGVVSGGVVATLQSAGAAGMGVAAKTVVCAAGGVLGYFGGKDKKDSQEE</sequence>
<comment type="subcellular location">
    <subcellularLocation>
        <location evidence="1">Membrane</location>
        <topology evidence="1">Multi-pass membrane protein</topology>
    </subcellularLocation>
</comment>
<name>A0A662YSX9_ACIRT</name>
<keyword evidence="5" id="KW-0472">Membrane</keyword>
<dbReference type="Pfam" id="PF06140">
    <property type="entry name" value="Ifi-6-16"/>
    <property type="match status" value="1"/>
</dbReference>
<evidence type="ECO:0000256" key="3">
    <source>
        <dbReference type="ARBA" id="ARBA00022692"/>
    </source>
</evidence>
<evidence type="ECO:0000256" key="4">
    <source>
        <dbReference type="ARBA" id="ARBA00022989"/>
    </source>
</evidence>
<reference evidence="6 7" key="1">
    <citation type="submission" date="2019-01" db="EMBL/GenBank/DDBJ databases">
        <title>Draft Genome and Complete Hox-Cluster Characterization of the Sterlet Sturgeon (Acipenser ruthenus).</title>
        <authorList>
            <person name="Wei Q."/>
        </authorList>
    </citation>
    <scope>NUCLEOTIDE SEQUENCE [LARGE SCALE GENOMIC DNA]</scope>
    <source>
        <strain evidence="6">WHYD16114868_AA</strain>
        <tissue evidence="6">Blood</tissue>
    </source>
</reference>
<organism evidence="6 7">
    <name type="scientific">Acipenser ruthenus</name>
    <name type="common">Sterlet sturgeon</name>
    <dbReference type="NCBI Taxonomy" id="7906"/>
    <lineage>
        <taxon>Eukaryota</taxon>
        <taxon>Metazoa</taxon>
        <taxon>Chordata</taxon>
        <taxon>Craniata</taxon>
        <taxon>Vertebrata</taxon>
        <taxon>Euteleostomi</taxon>
        <taxon>Actinopterygii</taxon>
        <taxon>Chondrostei</taxon>
        <taxon>Acipenseriformes</taxon>
        <taxon>Acipenseridae</taxon>
        <taxon>Acipenser</taxon>
    </lineage>
</organism>
<evidence type="ECO:0000313" key="7">
    <source>
        <dbReference type="Proteomes" id="UP000289886"/>
    </source>
</evidence>
<dbReference type="InterPro" id="IPR038213">
    <property type="entry name" value="IFI6/IFI27-like_sf"/>
</dbReference>
<evidence type="ECO:0000256" key="1">
    <source>
        <dbReference type="ARBA" id="ARBA00004141"/>
    </source>
</evidence>
<proteinExistence type="inferred from homology"/>
<dbReference type="EMBL" id="SCEB01000441">
    <property type="protein sequence ID" value="RXM99186.1"/>
    <property type="molecule type" value="Genomic_DNA"/>
</dbReference>
<keyword evidence="7" id="KW-1185">Reference proteome</keyword>
<accession>A0A662YSX9</accession>
<comment type="caution">
    <text evidence="6">The sequence shown here is derived from an EMBL/GenBank/DDBJ whole genome shotgun (WGS) entry which is preliminary data.</text>
</comment>
<dbReference type="GO" id="GO:0016020">
    <property type="term" value="C:membrane"/>
    <property type="evidence" value="ECO:0007669"/>
    <property type="project" value="UniProtKB-SubCell"/>
</dbReference>
<dbReference type="InterPro" id="IPR009311">
    <property type="entry name" value="IFI6/IFI27-like"/>
</dbReference>
<comment type="similarity">
    <text evidence="2">Belongs to the IFI6/IFI27 family.</text>
</comment>
<dbReference type="Proteomes" id="UP000289886">
    <property type="component" value="Unassembled WGS sequence"/>
</dbReference>
<protein>
    <submittedName>
        <fullName evidence="6">Interferon alpha-inducible protein 27-like protein 2</fullName>
    </submittedName>
</protein>